<evidence type="ECO:0000313" key="10">
    <source>
        <dbReference type="Proteomes" id="UP001152759"/>
    </source>
</evidence>
<accession>A0A9P0AIF5</accession>
<keyword evidence="4 8" id="KW-1133">Transmembrane helix</keyword>
<reference evidence="9" key="1">
    <citation type="submission" date="2021-12" db="EMBL/GenBank/DDBJ databases">
        <authorList>
            <person name="King R."/>
        </authorList>
    </citation>
    <scope>NUCLEOTIDE SEQUENCE</scope>
</reference>
<evidence type="ECO:0000313" key="9">
    <source>
        <dbReference type="EMBL" id="CAH0391392.1"/>
    </source>
</evidence>
<evidence type="ECO:0000256" key="4">
    <source>
        <dbReference type="ARBA" id="ARBA00022989"/>
    </source>
</evidence>
<keyword evidence="2" id="KW-1003">Cell membrane</keyword>
<evidence type="ECO:0000256" key="7">
    <source>
        <dbReference type="ARBA" id="ARBA00023180"/>
    </source>
</evidence>
<dbReference type="PANTHER" id="PTHR42643">
    <property type="entry name" value="IONOTROPIC RECEPTOR 20A-RELATED"/>
    <property type="match status" value="1"/>
</dbReference>
<gene>
    <name evidence="9" type="ORF">BEMITA_LOCUS10012</name>
</gene>
<evidence type="ECO:0000256" key="6">
    <source>
        <dbReference type="ARBA" id="ARBA00023170"/>
    </source>
</evidence>
<dbReference type="AlphaFoldDB" id="A0A9P0AIF5"/>
<evidence type="ECO:0008006" key="11">
    <source>
        <dbReference type="Google" id="ProtNLM"/>
    </source>
</evidence>
<name>A0A9P0AIF5_BEMTA</name>
<keyword evidence="6" id="KW-0675">Receptor</keyword>
<dbReference type="Proteomes" id="UP001152759">
    <property type="component" value="Chromosome 6"/>
</dbReference>
<dbReference type="PANTHER" id="PTHR42643:SF38">
    <property type="entry name" value="IONOTROPIC RECEPTOR 100A"/>
    <property type="match status" value="1"/>
</dbReference>
<organism evidence="9 10">
    <name type="scientific">Bemisia tabaci</name>
    <name type="common">Sweetpotato whitefly</name>
    <name type="synonym">Aleurodes tabaci</name>
    <dbReference type="NCBI Taxonomy" id="7038"/>
    <lineage>
        <taxon>Eukaryota</taxon>
        <taxon>Metazoa</taxon>
        <taxon>Ecdysozoa</taxon>
        <taxon>Arthropoda</taxon>
        <taxon>Hexapoda</taxon>
        <taxon>Insecta</taxon>
        <taxon>Pterygota</taxon>
        <taxon>Neoptera</taxon>
        <taxon>Paraneoptera</taxon>
        <taxon>Hemiptera</taxon>
        <taxon>Sternorrhyncha</taxon>
        <taxon>Aleyrodoidea</taxon>
        <taxon>Aleyrodidae</taxon>
        <taxon>Aleyrodinae</taxon>
        <taxon>Bemisia</taxon>
    </lineage>
</organism>
<evidence type="ECO:0000256" key="2">
    <source>
        <dbReference type="ARBA" id="ARBA00022475"/>
    </source>
</evidence>
<feature type="transmembrane region" description="Helical" evidence="8">
    <location>
        <begin position="293"/>
        <end position="312"/>
    </location>
</feature>
<keyword evidence="10" id="KW-1185">Reference proteome</keyword>
<evidence type="ECO:0000256" key="1">
    <source>
        <dbReference type="ARBA" id="ARBA00004651"/>
    </source>
</evidence>
<protein>
    <recommendedName>
        <fullName evidence="11">Ionotropic receptor</fullName>
    </recommendedName>
</protein>
<keyword evidence="7" id="KW-0325">Glycoprotein</keyword>
<comment type="subcellular location">
    <subcellularLocation>
        <location evidence="1">Cell membrane</location>
        <topology evidence="1">Multi-pass membrane protein</topology>
    </subcellularLocation>
</comment>
<dbReference type="GO" id="GO:0005886">
    <property type="term" value="C:plasma membrane"/>
    <property type="evidence" value="ECO:0007669"/>
    <property type="project" value="UniProtKB-SubCell"/>
</dbReference>
<keyword evidence="5 8" id="KW-0472">Membrane</keyword>
<sequence>MKRKNYKVANGLPRYCIEIDGASFEPNARKTCDYKVNIASDELEDLSILSDPVFSLTKGLYRNNIWNSNNHIIFMLHQEAFDAVPFTMLLSKRQWNFGVFGNKTRVIPKPETKMKKFVFKFFWRFFRGLKTIICERTFCERYNPFTEEVVTYYGKENEAYFDFSLDNMHKKSVGYFSDVESTELSSNGLEMTPHWMFLLLESLQGLERSLNCTFEHLDHLLDEYKDAFGHDIDVGQKYGAHLQSRNMIIVFESMSISDTDYSVSVDSGVVCLITPHSQLVPQYLVIFKAFTPVVWIFIVITITIFIFMQHLFQVSQSQTFQQFYSNSARSSYEGTSSMLTVFSYFICGSPPRLLLGRFYTGKVLFTVFSFATIIISTVFLDGMTTLLTKQVRYSEINSLKDMEDANLFIQVSDVETTSKFFLQENKYKALATKLTNSSHSLKIFFFAEMVRDLRLFDQIINLDNWTDFVMDLARRTEYEDYWIKNVINLHAIYESDAYLERIPQSTISKQSVSITRFLQERPMSYHLVAESLMTYPLSFTFVRNSFLFEKLNDKLAQMSEAGFAQRTVDSFVNDRMNMTEPHEQCDHCEPRPYDLRDLRLAFIALLSVSSPLPKTVKLKRHRGTKPNTAPPRIGFMKINVSFAVKRIMKRKALPNLGELLHYMTGLGAKRSNFPLKSANITSGG</sequence>
<evidence type="ECO:0000256" key="5">
    <source>
        <dbReference type="ARBA" id="ARBA00023136"/>
    </source>
</evidence>
<keyword evidence="3 8" id="KW-0812">Transmembrane</keyword>
<dbReference type="EMBL" id="OU963867">
    <property type="protein sequence ID" value="CAH0391392.1"/>
    <property type="molecule type" value="Genomic_DNA"/>
</dbReference>
<evidence type="ECO:0000256" key="3">
    <source>
        <dbReference type="ARBA" id="ARBA00022692"/>
    </source>
</evidence>
<evidence type="ECO:0000256" key="8">
    <source>
        <dbReference type="SAM" id="Phobius"/>
    </source>
</evidence>
<proteinExistence type="predicted"/>
<feature type="transmembrane region" description="Helical" evidence="8">
    <location>
        <begin position="332"/>
        <end position="351"/>
    </location>
</feature>
<feature type="transmembrane region" description="Helical" evidence="8">
    <location>
        <begin position="363"/>
        <end position="380"/>
    </location>
</feature>
<dbReference type="InterPro" id="IPR052192">
    <property type="entry name" value="Insect_Ionotropic_Sensory_Rcpt"/>
</dbReference>